<reference evidence="3" key="1">
    <citation type="journal article" date="2013" name="Genome Announc.">
        <title>Draft genome sequence of Neofusicoccum parvum isolate UCR-NP2, a fungal vascular pathogen associated with grapevine cankers.</title>
        <authorList>
            <person name="Blanco-Ulate B."/>
            <person name="Rolshausen P."/>
            <person name="Cantu D."/>
        </authorList>
    </citation>
    <scope>NUCLEOTIDE SEQUENCE [LARGE SCALE GENOMIC DNA]</scope>
    <source>
        <strain evidence="3">UCR-NP2</strain>
    </source>
</reference>
<accession>R1ETM5</accession>
<dbReference type="HOGENOM" id="CLU_030125_2_0_1"/>
<gene>
    <name evidence="2" type="ORF">UCRNP2_2295</name>
</gene>
<dbReference type="InterPro" id="IPR055222">
    <property type="entry name" value="PRISE-like_Rossmann-fold"/>
</dbReference>
<feature type="domain" description="PRISE-like Rossmann-fold" evidence="1">
    <location>
        <begin position="6"/>
        <end position="385"/>
    </location>
</feature>
<evidence type="ECO:0000259" key="1">
    <source>
        <dbReference type="Pfam" id="PF22917"/>
    </source>
</evidence>
<evidence type="ECO:0000313" key="3">
    <source>
        <dbReference type="Proteomes" id="UP000013521"/>
    </source>
</evidence>
<dbReference type="Pfam" id="PF22917">
    <property type="entry name" value="PRISE"/>
    <property type="match status" value="1"/>
</dbReference>
<protein>
    <submittedName>
        <fullName evidence="2">Putative sirq protein</fullName>
    </submittedName>
</protein>
<dbReference type="AlphaFoldDB" id="R1ETM5"/>
<sequence>MSDNHALVLGASGLAGWAVVDELLSNYPAAGTFKRVTALVNRPLKLEDAFWPSPSPERPKLSLVSGANLLEGSANDFAGFLKDRVLDVASVTHVYYFGVAPYKQEDKWEVEVHANTAMLERVIRALELLAPGLQFIAFPSGTRGYGIYLPGGLHKAPLVESMDPLPEPHRSQIFYFALQDLLRKASAGKRWTWAEVRPDAIVGFAPNGSTFNLTAHWATYLSTYATVEGPGAAVSYPGTEACYDAQSTDASSAMIARAAIWASLHPDRTGGQTYNIADSAKPMTMRARWPALAAYFGLIGADPDPKGTMPGAYVKKHAEKLKGQDAAAKAENWKGEFLDSVGEYLSFDRQLSLDKLRAAGFDEERDPIQSWHAAFDRFRAAGIIP</sequence>
<dbReference type="InterPro" id="IPR036291">
    <property type="entry name" value="NAD(P)-bd_dom_sf"/>
</dbReference>
<dbReference type="Proteomes" id="UP000013521">
    <property type="component" value="Unassembled WGS sequence"/>
</dbReference>
<dbReference type="eggNOG" id="ENOG502RT3M">
    <property type="taxonomic scope" value="Eukaryota"/>
</dbReference>
<dbReference type="Gene3D" id="3.40.50.720">
    <property type="entry name" value="NAD(P)-binding Rossmann-like Domain"/>
    <property type="match status" value="1"/>
</dbReference>
<dbReference type="OrthoDB" id="1731983at2759"/>
<dbReference type="SUPFAM" id="SSF51735">
    <property type="entry name" value="NAD(P)-binding Rossmann-fold domains"/>
    <property type="match status" value="1"/>
</dbReference>
<name>R1ETM5_BOTPV</name>
<evidence type="ECO:0000313" key="2">
    <source>
        <dbReference type="EMBL" id="EOD50927.1"/>
    </source>
</evidence>
<organism evidence="2 3">
    <name type="scientific">Botryosphaeria parva (strain UCR-NP2)</name>
    <name type="common">Grapevine canker fungus</name>
    <name type="synonym">Neofusicoccum parvum</name>
    <dbReference type="NCBI Taxonomy" id="1287680"/>
    <lineage>
        <taxon>Eukaryota</taxon>
        <taxon>Fungi</taxon>
        <taxon>Dikarya</taxon>
        <taxon>Ascomycota</taxon>
        <taxon>Pezizomycotina</taxon>
        <taxon>Dothideomycetes</taxon>
        <taxon>Dothideomycetes incertae sedis</taxon>
        <taxon>Botryosphaeriales</taxon>
        <taxon>Botryosphaeriaceae</taxon>
        <taxon>Neofusicoccum</taxon>
    </lineage>
</organism>
<dbReference type="PANTHER" id="PTHR32487">
    <property type="entry name" value="3-OXO-DELTA(4,5)-STEROID 5-BETA-REDUCTASE"/>
    <property type="match status" value="1"/>
</dbReference>
<dbReference type="EMBL" id="KB915922">
    <property type="protein sequence ID" value="EOD50927.1"/>
    <property type="molecule type" value="Genomic_DNA"/>
</dbReference>
<proteinExistence type="predicted"/>
<dbReference type="KEGG" id="npa:UCRNP2_2295"/>
<dbReference type="OMA" id="TVVYPAY"/>
<dbReference type="PANTHER" id="PTHR32487:SF4">
    <property type="entry name" value="SIRQ PROTEIN"/>
    <property type="match status" value="1"/>
</dbReference>